<organism evidence="3 4">
    <name type="scientific">Urochloa decumbens</name>
    <dbReference type="NCBI Taxonomy" id="240449"/>
    <lineage>
        <taxon>Eukaryota</taxon>
        <taxon>Viridiplantae</taxon>
        <taxon>Streptophyta</taxon>
        <taxon>Embryophyta</taxon>
        <taxon>Tracheophyta</taxon>
        <taxon>Spermatophyta</taxon>
        <taxon>Magnoliopsida</taxon>
        <taxon>Liliopsida</taxon>
        <taxon>Poales</taxon>
        <taxon>Poaceae</taxon>
        <taxon>PACMAD clade</taxon>
        <taxon>Panicoideae</taxon>
        <taxon>Panicodae</taxon>
        <taxon>Paniceae</taxon>
        <taxon>Melinidinae</taxon>
        <taxon>Urochloa</taxon>
    </lineage>
</organism>
<dbReference type="InterPro" id="IPR006566">
    <property type="entry name" value="FBD"/>
</dbReference>
<accession>A0ABC8ZPL9</accession>
<evidence type="ECO:0000259" key="2">
    <source>
        <dbReference type="Pfam" id="PF24758"/>
    </source>
</evidence>
<evidence type="ECO:0000313" key="3">
    <source>
        <dbReference type="EMBL" id="CAL4964429.1"/>
    </source>
</evidence>
<feature type="domain" description="F-box/LRR-repeat protein 15/At3g58940/PEG3-like LRR" evidence="2">
    <location>
        <begin position="2"/>
        <end position="91"/>
    </location>
</feature>
<dbReference type="InterPro" id="IPR055302">
    <property type="entry name" value="F-box_dom-containing"/>
</dbReference>
<evidence type="ECO:0000259" key="1">
    <source>
        <dbReference type="Pfam" id="PF08387"/>
    </source>
</evidence>
<dbReference type="AlphaFoldDB" id="A0ABC8ZPL9"/>
<dbReference type="EMBL" id="OZ075129">
    <property type="protein sequence ID" value="CAL4964429.1"/>
    <property type="molecule type" value="Genomic_DNA"/>
</dbReference>
<sequence length="194" mass="22223">MLQELIVVNAPCLERLHHRAPHKYNLHVSIISAPKLKILGRLTDNISRLELRLAQLFLSPNTIIMATAIHTVKVLARLDNLGSHAIINLMKLLSLLGETYIGTKNTELHNSHDHIECLDLHLKRIRIRCYSGKGSHLAFARFFVLNVFVLESMVLDVNPDNDKMISDRWIENQRKQLKLEKKASIGAQVDFTYF</sequence>
<name>A0ABC8ZPL9_9POAL</name>
<feature type="domain" description="FBD" evidence="1">
    <location>
        <begin position="113"/>
        <end position="155"/>
    </location>
</feature>
<evidence type="ECO:0008006" key="5">
    <source>
        <dbReference type="Google" id="ProtNLM"/>
    </source>
</evidence>
<dbReference type="Pfam" id="PF24758">
    <property type="entry name" value="LRR_At5g56370"/>
    <property type="match status" value="1"/>
</dbReference>
<dbReference type="Pfam" id="PF08387">
    <property type="entry name" value="FBD"/>
    <property type="match status" value="1"/>
</dbReference>
<evidence type="ECO:0000313" key="4">
    <source>
        <dbReference type="Proteomes" id="UP001497457"/>
    </source>
</evidence>
<dbReference type="InterPro" id="IPR055411">
    <property type="entry name" value="LRR_FXL15/At3g58940/PEG3-like"/>
</dbReference>
<dbReference type="PANTHER" id="PTHR32141:SF160">
    <property type="entry name" value="F-BOX DOMAIN-CONTAINING PROTEIN"/>
    <property type="match status" value="1"/>
</dbReference>
<proteinExistence type="predicted"/>
<gene>
    <name evidence="3" type="ORF">URODEC1_LOCUS46668</name>
</gene>
<reference evidence="3" key="1">
    <citation type="submission" date="2024-10" db="EMBL/GenBank/DDBJ databases">
        <authorList>
            <person name="Ryan C."/>
        </authorList>
    </citation>
    <scope>NUCLEOTIDE SEQUENCE [LARGE SCALE GENOMIC DNA]</scope>
</reference>
<dbReference type="Proteomes" id="UP001497457">
    <property type="component" value="Chromosome 19rd"/>
</dbReference>
<dbReference type="PANTHER" id="PTHR32141">
    <property type="match status" value="1"/>
</dbReference>
<protein>
    <recommendedName>
        <fullName evidence="5">FBD domain-containing protein</fullName>
    </recommendedName>
</protein>
<keyword evidence="4" id="KW-1185">Reference proteome</keyword>